<organism evidence="2 3">
    <name type="scientific">Quercus rubra</name>
    <name type="common">Northern red oak</name>
    <name type="synonym">Quercus borealis</name>
    <dbReference type="NCBI Taxonomy" id="3512"/>
    <lineage>
        <taxon>Eukaryota</taxon>
        <taxon>Viridiplantae</taxon>
        <taxon>Streptophyta</taxon>
        <taxon>Embryophyta</taxon>
        <taxon>Tracheophyta</taxon>
        <taxon>Spermatophyta</taxon>
        <taxon>Magnoliopsida</taxon>
        <taxon>eudicotyledons</taxon>
        <taxon>Gunneridae</taxon>
        <taxon>Pentapetalae</taxon>
        <taxon>rosids</taxon>
        <taxon>fabids</taxon>
        <taxon>Fagales</taxon>
        <taxon>Fagaceae</taxon>
        <taxon>Quercus</taxon>
    </lineage>
</organism>
<evidence type="ECO:0000313" key="2">
    <source>
        <dbReference type="EMBL" id="KAK4602283.1"/>
    </source>
</evidence>
<dbReference type="PANTHER" id="PTHR35546">
    <property type="entry name" value="F-BOX PROTEIN INTERACTION DOMAIN PROTEIN-RELATED"/>
    <property type="match status" value="1"/>
</dbReference>
<proteinExistence type="predicted"/>
<gene>
    <name evidence="2" type="ORF">RGQ29_011362</name>
</gene>
<comment type="caution">
    <text evidence="2">The sequence shown here is derived from an EMBL/GenBank/DDBJ whole genome shotgun (WGS) entry which is preliminary data.</text>
</comment>
<dbReference type="Gene3D" id="1.20.1280.50">
    <property type="match status" value="1"/>
</dbReference>
<sequence length="409" mass="47221">MQMATTMDDLPDGLQVEILHRLPLKSAFQCKSVKKRWYFLISTSHFVSRFVSHCEKVEVNRPFSFIYRNLCKTRLFFVSSNEIEFKCFKSLASKNMIQELVGQHNKSIDFSVQASCNEMLLCCANNVDVGDDGVSHPMSIYYVINPITMQWLALPPVPQWGRPLVGFICFYDNDSKQLSYRVVRILPINNDKMEIKVDMFSSDSGEWNKSLEVCPQVFDWNLFALAGVAYDGLLFWYGKTAHNKQLVGCDPYNFRFFELPIQMEHPVKCLGLCRGSLRICEMPSNEHSFFRIWELKDFVKEGKKGGTWCLEHEVYFDQMILKKSTCLAQYFGEGFRVEAVLAFHPNDGDILYLLIKTKFVVLCNMREKTLQVIYDVPVPSNVDNDFKVLTSVLPWWPTLIPSSPMQDAA</sequence>
<dbReference type="PANTHER" id="PTHR35546:SF130">
    <property type="entry name" value="EXPRESSED PROTEIN"/>
    <property type="match status" value="1"/>
</dbReference>
<name>A0AAN7FXV6_QUERU</name>
<keyword evidence="3" id="KW-1185">Reference proteome</keyword>
<evidence type="ECO:0000259" key="1">
    <source>
        <dbReference type="PROSITE" id="PS50181"/>
    </source>
</evidence>
<dbReference type="InterPro" id="IPR001810">
    <property type="entry name" value="F-box_dom"/>
</dbReference>
<reference evidence="2 3" key="1">
    <citation type="journal article" date="2023" name="G3 (Bethesda)">
        <title>A haplotype-resolved chromosome-scale genome for Quercus rubra L. provides insights into the genetics of adaptive traits for red oak species.</title>
        <authorList>
            <person name="Kapoor B."/>
            <person name="Jenkins J."/>
            <person name="Schmutz J."/>
            <person name="Zhebentyayeva T."/>
            <person name="Kuelheim C."/>
            <person name="Coggeshall M."/>
            <person name="Heim C."/>
            <person name="Lasky J.R."/>
            <person name="Leites L."/>
            <person name="Islam-Faridi N."/>
            <person name="Romero-Severson J."/>
            <person name="DeLeo V.L."/>
            <person name="Lucas S.M."/>
            <person name="Lazic D."/>
            <person name="Gailing O."/>
            <person name="Carlson J."/>
            <person name="Staton M."/>
        </authorList>
    </citation>
    <scope>NUCLEOTIDE SEQUENCE [LARGE SCALE GENOMIC DNA]</scope>
    <source>
        <strain evidence="2">Pseudo-F2</strain>
    </source>
</reference>
<dbReference type="InterPro" id="IPR036047">
    <property type="entry name" value="F-box-like_dom_sf"/>
</dbReference>
<dbReference type="Pfam" id="PF24750">
    <property type="entry name" value="b-prop_At3g26010-like"/>
    <property type="match status" value="1"/>
</dbReference>
<dbReference type="AlphaFoldDB" id="A0AAN7FXV6"/>
<dbReference type="PROSITE" id="PS50181">
    <property type="entry name" value="FBOX"/>
    <property type="match status" value="1"/>
</dbReference>
<dbReference type="Proteomes" id="UP001324115">
    <property type="component" value="Unassembled WGS sequence"/>
</dbReference>
<feature type="domain" description="F-box" evidence="1">
    <location>
        <begin position="4"/>
        <end position="50"/>
    </location>
</feature>
<dbReference type="InterPro" id="IPR055290">
    <property type="entry name" value="At3g26010-like"/>
</dbReference>
<protein>
    <recommendedName>
        <fullName evidence="1">F-box domain-containing protein</fullName>
    </recommendedName>
</protein>
<accession>A0AAN7FXV6</accession>
<dbReference type="Pfam" id="PF00646">
    <property type="entry name" value="F-box"/>
    <property type="match status" value="1"/>
</dbReference>
<dbReference type="EMBL" id="JAXUIC010000002">
    <property type="protein sequence ID" value="KAK4602283.1"/>
    <property type="molecule type" value="Genomic_DNA"/>
</dbReference>
<evidence type="ECO:0000313" key="3">
    <source>
        <dbReference type="Proteomes" id="UP001324115"/>
    </source>
</evidence>
<dbReference type="InterPro" id="IPR056592">
    <property type="entry name" value="Beta-prop_At3g26010-like"/>
</dbReference>
<dbReference type="SUPFAM" id="SSF81383">
    <property type="entry name" value="F-box domain"/>
    <property type="match status" value="1"/>
</dbReference>